<protein>
    <submittedName>
        <fullName evidence="3">Uncharacterized protein</fullName>
    </submittedName>
</protein>
<feature type="chain" id="PRO_5040167134" evidence="2">
    <location>
        <begin position="20"/>
        <end position="157"/>
    </location>
</feature>
<evidence type="ECO:0000256" key="2">
    <source>
        <dbReference type="SAM" id="SignalP"/>
    </source>
</evidence>
<name>A0A9N9LTQ5_9HELO</name>
<keyword evidence="4" id="KW-1185">Reference proteome</keyword>
<evidence type="ECO:0000313" key="4">
    <source>
        <dbReference type="Proteomes" id="UP000701801"/>
    </source>
</evidence>
<dbReference type="OrthoDB" id="10393040at2759"/>
<dbReference type="AlphaFoldDB" id="A0A9N9LTQ5"/>
<keyword evidence="2" id="KW-0732">Signal</keyword>
<sequence>MLVPNIFAATAVLCTFVSGIPLEEYNKATVPPLGTATGADGVSTEVVPEPVYLRTYNTATNPPLRTAMEPDQVAVVPLSQKKHNEPIIQESKIRWEPDDEVIQKRGPGFGKPSSPVPGKPATKKPKTKFRFPWSRKPVHNPRTPPKPRNWENPKHEF</sequence>
<gene>
    <name evidence="3" type="ORF">HYALB_00010483</name>
</gene>
<dbReference type="Proteomes" id="UP000701801">
    <property type="component" value="Unassembled WGS sequence"/>
</dbReference>
<proteinExistence type="predicted"/>
<reference evidence="3" key="1">
    <citation type="submission" date="2021-07" db="EMBL/GenBank/DDBJ databases">
        <authorList>
            <person name="Durling M."/>
        </authorList>
    </citation>
    <scope>NUCLEOTIDE SEQUENCE</scope>
</reference>
<feature type="signal peptide" evidence="2">
    <location>
        <begin position="1"/>
        <end position="19"/>
    </location>
</feature>
<comment type="caution">
    <text evidence="3">The sequence shown here is derived from an EMBL/GenBank/DDBJ whole genome shotgun (WGS) entry which is preliminary data.</text>
</comment>
<feature type="region of interest" description="Disordered" evidence="1">
    <location>
        <begin position="87"/>
        <end position="157"/>
    </location>
</feature>
<evidence type="ECO:0000256" key="1">
    <source>
        <dbReference type="SAM" id="MobiDB-lite"/>
    </source>
</evidence>
<accession>A0A9N9LTQ5</accession>
<organism evidence="3 4">
    <name type="scientific">Hymenoscyphus albidus</name>
    <dbReference type="NCBI Taxonomy" id="595503"/>
    <lineage>
        <taxon>Eukaryota</taxon>
        <taxon>Fungi</taxon>
        <taxon>Dikarya</taxon>
        <taxon>Ascomycota</taxon>
        <taxon>Pezizomycotina</taxon>
        <taxon>Leotiomycetes</taxon>
        <taxon>Helotiales</taxon>
        <taxon>Helotiaceae</taxon>
        <taxon>Hymenoscyphus</taxon>
    </lineage>
</organism>
<dbReference type="EMBL" id="CAJVRM010000309">
    <property type="protein sequence ID" value="CAG8979392.1"/>
    <property type="molecule type" value="Genomic_DNA"/>
</dbReference>
<evidence type="ECO:0000313" key="3">
    <source>
        <dbReference type="EMBL" id="CAG8979392.1"/>
    </source>
</evidence>
<feature type="compositionally biased region" description="Basic and acidic residues" evidence="1">
    <location>
        <begin position="148"/>
        <end position="157"/>
    </location>
</feature>